<dbReference type="EMBL" id="FJOG01000027">
    <property type="protein sequence ID" value="CZR64740.1"/>
    <property type="molecule type" value="Genomic_DNA"/>
</dbReference>
<feature type="region of interest" description="Disordered" evidence="1">
    <location>
        <begin position="1"/>
        <end position="30"/>
    </location>
</feature>
<dbReference type="AlphaFoldDB" id="A0A1L7XI76"/>
<protein>
    <submittedName>
        <fullName evidence="2">Uncharacterized protein</fullName>
    </submittedName>
</protein>
<evidence type="ECO:0000313" key="2">
    <source>
        <dbReference type="EMBL" id="CZR64740.1"/>
    </source>
</evidence>
<keyword evidence="3" id="KW-1185">Reference proteome</keyword>
<organism evidence="2 3">
    <name type="scientific">Phialocephala subalpina</name>
    <dbReference type="NCBI Taxonomy" id="576137"/>
    <lineage>
        <taxon>Eukaryota</taxon>
        <taxon>Fungi</taxon>
        <taxon>Dikarya</taxon>
        <taxon>Ascomycota</taxon>
        <taxon>Pezizomycotina</taxon>
        <taxon>Leotiomycetes</taxon>
        <taxon>Helotiales</taxon>
        <taxon>Mollisiaceae</taxon>
        <taxon>Phialocephala</taxon>
        <taxon>Phialocephala fortinii species complex</taxon>
    </lineage>
</organism>
<dbReference type="OrthoDB" id="3522399at2759"/>
<proteinExistence type="predicted"/>
<name>A0A1L7XI76_9HELO</name>
<gene>
    <name evidence="2" type="ORF">PAC_14639</name>
</gene>
<evidence type="ECO:0000313" key="3">
    <source>
        <dbReference type="Proteomes" id="UP000184330"/>
    </source>
</evidence>
<evidence type="ECO:0000256" key="1">
    <source>
        <dbReference type="SAM" id="MobiDB-lite"/>
    </source>
</evidence>
<sequence>MASEENISVEMEEEFIFPEDGARPTIDPPRDGNYKFMPDDKVWLCPSGTQDREGPYLIEKTENGKYSLCDEDGRTARGGEMFEEKDLILYDYFSQSR</sequence>
<reference evidence="2 3" key="1">
    <citation type="submission" date="2016-03" db="EMBL/GenBank/DDBJ databases">
        <authorList>
            <person name="Ploux O."/>
        </authorList>
    </citation>
    <scope>NUCLEOTIDE SEQUENCE [LARGE SCALE GENOMIC DNA]</scope>
    <source>
        <strain evidence="2 3">UAMH 11012</strain>
    </source>
</reference>
<accession>A0A1L7XI76</accession>
<dbReference type="Proteomes" id="UP000184330">
    <property type="component" value="Unassembled WGS sequence"/>
</dbReference>